<dbReference type="GO" id="GO:0006298">
    <property type="term" value="P:mismatch repair"/>
    <property type="evidence" value="ECO:0007669"/>
    <property type="project" value="TreeGrafter"/>
</dbReference>
<dbReference type="EMBL" id="PDNA01000110">
    <property type="protein sequence ID" value="PGH12936.1"/>
    <property type="molecule type" value="Genomic_DNA"/>
</dbReference>
<evidence type="ECO:0000256" key="14">
    <source>
        <dbReference type="SAM" id="Phobius"/>
    </source>
</evidence>
<evidence type="ECO:0000256" key="12">
    <source>
        <dbReference type="RuleBase" id="RU003671"/>
    </source>
</evidence>
<dbReference type="PANTHER" id="PTHR11352">
    <property type="entry name" value="PROLIFERATING CELL NUCLEAR ANTIGEN"/>
    <property type="match status" value="1"/>
</dbReference>
<dbReference type="GO" id="GO:0017022">
    <property type="term" value="F:myosin binding"/>
    <property type="evidence" value="ECO:0007669"/>
    <property type="project" value="InterPro"/>
</dbReference>
<dbReference type="GO" id="GO:0012505">
    <property type="term" value="C:endomembrane system"/>
    <property type="evidence" value="ECO:0007669"/>
    <property type="project" value="UniProtKB-SubCell"/>
</dbReference>
<keyword evidence="8 14" id="KW-0472">Membrane</keyword>
<proteinExistence type="inferred from homology"/>
<feature type="transmembrane region" description="Helical" evidence="14">
    <location>
        <begin position="178"/>
        <end position="199"/>
    </location>
</feature>
<evidence type="ECO:0000256" key="6">
    <source>
        <dbReference type="ARBA" id="ARBA00022989"/>
    </source>
</evidence>
<keyword evidence="6 14" id="KW-1133">Transmembrane helix</keyword>
<evidence type="ECO:0000256" key="13">
    <source>
        <dbReference type="SAM" id="MobiDB-lite"/>
    </source>
</evidence>
<keyword evidence="4 14" id="KW-0812">Transmembrane</keyword>
<evidence type="ECO:0000256" key="4">
    <source>
        <dbReference type="ARBA" id="ARBA00022692"/>
    </source>
</evidence>
<feature type="domain" description="Myosin-binding" evidence="17">
    <location>
        <begin position="158"/>
        <end position="436"/>
    </location>
</feature>
<feature type="domain" description="Proliferating cell nuclear antigen PCNA C-terminal" evidence="16">
    <location>
        <begin position="803"/>
        <end position="929"/>
    </location>
</feature>
<feature type="domain" description="Proliferating cell nuclear antigen PCNA N-terminal" evidence="15">
    <location>
        <begin position="677"/>
        <end position="798"/>
    </location>
</feature>
<feature type="transmembrane region" description="Helical" evidence="14">
    <location>
        <begin position="610"/>
        <end position="631"/>
    </location>
</feature>
<feature type="region of interest" description="Disordered" evidence="13">
    <location>
        <begin position="16"/>
        <end position="55"/>
    </location>
</feature>
<comment type="function">
    <text evidence="10">This protein is an auxiliary protein of DNA polymerase delta and is involved in the control of eukaryotic DNA replication by increasing the polymerase's processibility during elongation of the leading strand. Involved in DNA repair.</text>
</comment>
<dbReference type="PRINTS" id="PR00339">
    <property type="entry name" value="PCNACYCLIN"/>
</dbReference>
<evidence type="ECO:0000259" key="17">
    <source>
        <dbReference type="Pfam" id="PF12632"/>
    </source>
</evidence>
<dbReference type="GO" id="GO:0006275">
    <property type="term" value="P:regulation of DNA replication"/>
    <property type="evidence" value="ECO:0007669"/>
    <property type="project" value="InterPro"/>
</dbReference>
<dbReference type="GO" id="GO:0003677">
    <property type="term" value="F:DNA binding"/>
    <property type="evidence" value="ECO:0007669"/>
    <property type="project" value="UniProtKB-KW"/>
</dbReference>
<keyword evidence="5 12" id="KW-0235">DNA replication</keyword>
<evidence type="ECO:0000256" key="5">
    <source>
        <dbReference type="ARBA" id="ARBA00022705"/>
    </source>
</evidence>
<dbReference type="PANTHER" id="PTHR11352:SF0">
    <property type="entry name" value="PROLIFERATING CELL NUCLEAR ANTIGEN"/>
    <property type="match status" value="1"/>
</dbReference>
<keyword evidence="9 11" id="KW-0539">Nucleus</keyword>
<keyword evidence="7 12" id="KW-0238">DNA-binding</keyword>
<dbReference type="AlphaFoldDB" id="A0A2B7XUP9"/>
<dbReference type="InterPro" id="IPR022659">
    <property type="entry name" value="Pr_cel_nuc_antig_CS"/>
</dbReference>
<dbReference type="Proteomes" id="UP000224634">
    <property type="component" value="Unassembled WGS sequence"/>
</dbReference>
<dbReference type="InterPro" id="IPR000730">
    <property type="entry name" value="Pr_cel_nuc_antig"/>
</dbReference>
<evidence type="ECO:0000259" key="15">
    <source>
        <dbReference type="Pfam" id="PF00705"/>
    </source>
</evidence>
<dbReference type="GO" id="GO:0006272">
    <property type="term" value="P:leading strand elongation"/>
    <property type="evidence" value="ECO:0007669"/>
    <property type="project" value="TreeGrafter"/>
</dbReference>
<dbReference type="OrthoDB" id="21151at2759"/>
<comment type="subcellular location">
    <subcellularLocation>
        <location evidence="2">Endomembrane system</location>
    </subcellularLocation>
    <subcellularLocation>
        <location evidence="1 11">Nucleus</location>
    </subcellularLocation>
</comment>
<dbReference type="CDD" id="cd00577">
    <property type="entry name" value="PCNA"/>
    <property type="match status" value="1"/>
</dbReference>
<dbReference type="HAMAP" id="MF_00317">
    <property type="entry name" value="DNApol_clamp_arch"/>
    <property type="match status" value="1"/>
</dbReference>
<dbReference type="GO" id="GO:0030337">
    <property type="term" value="F:DNA polymerase processivity factor activity"/>
    <property type="evidence" value="ECO:0007669"/>
    <property type="project" value="InterPro"/>
</dbReference>
<dbReference type="NCBIfam" id="TIGR00590">
    <property type="entry name" value="pcna"/>
    <property type="match status" value="1"/>
</dbReference>
<feature type="transmembrane region" description="Helical" evidence="14">
    <location>
        <begin position="637"/>
        <end position="665"/>
    </location>
</feature>
<dbReference type="InterPro" id="IPR026859">
    <property type="entry name" value="Myosin-bd"/>
</dbReference>
<evidence type="ECO:0000313" key="18">
    <source>
        <dbReference type="EMBL" id="PGH12936.1"/>
    </source>
</evidence>
<evidence type="ECO:0000256" key="3">
    <source>
        <dbReference type="ARBA" id="ARBA00010462"/>
    </source>
</evidence>
<sequence>METLVYEDSPLAEYLEGEGEGEQDWAAQEVDRPTLPSPQETPTPNFAPRGPPRFHHRIRNKLPAPLQLDSLGRRQSLVKLRDTYSAVVSARIRKRENERFLEQLGYIIVASQLLNEQTAPSYNTKLRIPATPAENEDPSVTRAGSFGVKGAIITAGVSFSIVWLLHWTRSRQGPGWDLRRVLVSLALVTVAAAAFYTFAKRQWLRHLRREAVDVASVLVGNAQTFDSAASASVVLIQEVELVSRGYRLTTPLPPVSRLEEQTQSRRCLRLRRVLAECFAEMLEQYLEAKRILRPLTDTVNLEKYYDIYDFSLDELQDAASALDNLVDDKTSLRSLRLLFSKVYSARKGTLCCLLALPADGGDSDITKWSVAIEQMQQLASTTATCIQRLTVILNEQDRETGPPSPVAKLSPSRDRHRAQLRRLNSLSQGIRGLHAKMHLIREESDTTIERAGDGGDLGATLATLYESIGADLRGLLQEWEAGKSSLLANLENPNRLSRPVSVIKSPSSPTFSLSGVTAVEGSPTDALRALNGEDPPSSGPDQHLDDDEVFEAIAVPRKRNSMTREERIARMEEDRIRRATVRDKQDANTHMLRELETVIKLRPRGKGHTVCTLSFGLFSFILFDLMGVFFVRSFLHCLYVCFNCVYFLGSCPVHIAFSYFLFLYIKKNSANIRETVLEARLEQASLLKKVVEAIGVLVQDCNFDCNDSGIALQAMDNSHVALVSMMLKAEGFSPYRCDRNIALGINLVSLTKVLRAAQNEDILTLKAEDSPDVVNLVFESAESDRISEYDIKLMDIDQEHLAIPETEYQATVEMPSAEFRRICTDLGNLSESVMIETNKDGVKFSCQGEIGNGSVTIRQHTNVDKPEQNVSIALTEPVALTFSVKYLNNFCRATGLSGTVRLCLSQEVPLLVEYSLGGSGHLRFFLAPKVCFALLT</sequence>
<dbReference type="PROSITE" id="PS00293">
    <property type="entry name" value="PCNA_2"/>
    <property type="match status" value="1"/>
</dbReference>
<dbReference type="Gene3D" id="3.10.150.10">
    <property type="entry name" value="DNA Polymerase III, subunit A, domain 2"/>
    <property type="match status" value="2"/>
</dbReference>
<dbReference type="FunFam" id="3.10.150.10:FF:000006">
    <property type="entry name" value="Proliferating cell nuclear antigen"/>
    <property type="match status" value="1"/>
</dbReference>
<dbReference type="SUPFAM" id="SSF55979">
    <property type="entry name" value="DNA clamp"/>
    <property type="match status" value="2"/>
</dbReference>
<dbReference type="PROSITE" id="PS01251">
    <property type="entry name" value="PCNA_1"/>
    <property type="match status" value="1"/>
</dbReference>
<comment type="function">
    <text evidence="11">This protein is an auxiliary protein of DNA polymerase delta and is involved in the control of eukaryotic DNA replication by increasing the polymerase's processivity during elongation of the leading strand.</text>
</comment>
<dbReference type="Pfam" id="PF12632">
    <property type="entry name" value="Vezatin"/>
    <property type="match status" value="1"/>
</dbReference>
<organism evidence="18 19">
    <name type="scientific">Polytolypa hystricis (strain UAMH7299)</name>
    <dbReference type="NCBI Taxonomy" id="1447883"/>
    <lineage>
        <taxon>Eukaryota</taxon>
        <taxon>Fungi</taxon>
        <taxon>Dikarya</taxon>
        <taxon>Ascomycota</taxon>
        <taxon>Pezizomycotina</taxon>
        <taxon>Eurotiomycetes</taxon>
        <taxon>Eurotiomycetidae</taxon>
        <taxon>Onygenales</taxon>
        <taxon>Onygenales incertae sedis</taxon>
        <taxon>Polytolypa</taxon>
    </lineage>
</organism>
<comment type="similarity">
    <text evidence="3 12">Belongs to the PCNA family.</text>
</comment>
<evidence type="ECO:0000313" key="19">
    <source>
        <dbReference type="Proteomes" id="UP000224634"/>
    </source>
</evidence>
<reference evidence="18 19" key="1">
    <citation type="submission" date="2017-10" db="EMBL/GenBank/DDBJ databases">
        <title>Comparative genomics in systemic dimorphic fungi from Ajellomycetaceae.</title>
        <authorList>
            <person name="Munoz J.F."/>
            <person name="Mcewen J.G."/>
            <person name="Clay O.K."/>
            <person name="Cuomo C.A."/>
        </authorList>
    </citation>
    <scope>NUCLEOTIDE SEQUENCE [LARGE SCALE GENOMIC DNA]</scope>
    <source>
        <strain evidence="18 19">UAMH7299</strain>
    </source>
</reference>
<dbReference type="STRING" id="1447883.A0A2B7XUP9"/>
<dbReference type="InterPro" id="IPR022649">
    <property type="entry name" value="Pr_cel_nuc_antig_C"/>
</dbReference>
<evidence type="ECO:0000259" key="16">
    <source>
        <dbReference type="Pfam" id="PF02747"/>
    </source>
</evidence>
<evidence type="ECO:0000256" key="8">
    <source>
        <dbReference type="ARBA" id="ARBA00023136"/>
    </source>
</evidence>
<dbReference type="Pfam" id="PF02747">
    <property type="entry name" value="PCNA_C"/>
    <property type="match status" value="1"/>
</dbReference>
<evidence type="ECO:0000256" key="9">
    <source>
        <dbReference type="ARBA" id="ARBA00023242"/>
    </source>
</evidence>
<evidence type="ECO:0000256" key="7">
    <source>
        <dbReference type="ARBA" id="ARBA00023125"/>
    </source>
</evidence>
<evidence type="ECO:0000256" key="1">
    <source>
        <dbReference type="ARBA" id="ARBA00004123"/>
    </source>
</evidence>
<dbReference type="FunFam" id="3.10.150.10:FF:000008">
    <property type="entry name" value="Proliferating cell nuclear antigen"/>
    <property type="match status" value="1"/>
</dbReference>
<protein>
    <recommendedName>
        <fullName evidence="11">DNA sliding clamp PCNA</fullName>
    </recommendedName>
</protein>
<gene>
    <name evidence="18" type="ORF">AJ80_06541</name>
</gene>
<dbReference type="GO" id="GO:0006273">
    <property type="term" value="P:lagging strand elongation"/>
    <property type="evidence" value="ECO:0007669"/>
    <property type="project" value="UniProtKB-ARBA"/>
</dbReference>
<dbReference type="InterPro" id="IPR046938">
    <property type="entry name" value="DNA_clamp_sf"/>
</dbReference>
<feature type="region of interest" description="Disordered" evidence="13">
    <location>
        <begin position="526"/>
        <end position="545"/>
    </location>
</feature>
<dbReference type="Pfam" id="PF00705">
    <property type="entry name" value="PCNA_N"/>
    <property type="match status" value="1"/>
</dbReference>
<comment type="caution">
    <text evidence="18">The sequence shown here is derived from an EMBL/GenBank/DDBJ whole genome shotgun (WGS) entry which is preliminary data.</text>
</comment>
<accession>A0A2B7XUP9</accession>
<keyword evidence="19" id="KW-1185">Reference proteome</keyword>
<dbReference type="GO" id="GO:0043626">
    <property type="term" value="C:PCNA complex"/>
    <property type="evidence" value="ECO:0007669"/>
    <property type="project" value="TreeGrafter"/>
</dbReference>
<evidence type="ECO:0000256" key="11">
    <source>
        <dbReference type="RuleBase" id="RU000641"/>
    </source>
</evidence>
<feature type="transmembrane region" description="Helical" evidence="14">
    <location>
        <begin position="146"/>
        <end position="166"/>
    </location>
</feature>
<evidence type="ECO:0000256" key="10">
    <source>
        <dbReference type="ARBA" id="ARBA00054163"/>
    </source>
</evidence>
<name>A0A2B7XUP9_POLH7</name>
<dbReference type="InterPro" id="IPR022648">
    <property type="entry name" value="Pr_cel_nuc_antig_N"/>
</dbReference>
<evidence type="ECO:0000256" key="2">
    <source>
        <dbReference type="ARBA" id="ARBA00004308"/>
    </source>
</evidence>
<dbReference type="GO" id="GO:0070987">
    <property type="term" value="P:error-free translesion synthesis"/>
    <property type="evidence" value="ECO:0007669"/>
    <property type="project" value="UniProtKB-ARBA"/>
</dbReference>